<proteinExistence type="predicted"/>
<accession>A0ACB8E292</accession>
<gene>
    <name evidence="1" type="ORF">HPB49_020934</name>
</gene>
<evidence type="ECO:0000313" key="1">
    <source>
        <dbReference type="EMBL" id="KAH7981012.1"/>
    </source>
</evidence>
<dbReference type="Proteomes" id="UP000821865">
    <property type="component" value="Chromosome 1"/>
</dbReference>
<evidence type="ECO:0000313" key="2">
    <source>
        <dbReference type="Proteomes" id="UP000821865"/>
    </source>
</evidence>
<comment type="caution">
    <text evidence="1">The sequence shown here is derived from an EMBL/GenBank/DDBJ whole genome shotgun (WGS) entry which is preliminary data.</text>
</comment>
<name>A0ACB8E292_DERSI</name>
<sequence>MPEGMPPVFPNGWIPVIEASQVKKGELKSLSAMGKELVAFRTEDGEARIFDAYCPHMGANLGVMGRILDNCIVCPFHGWRFDADTGACTHVPYATKVPSFVTAKAWTCKELLGMVFIWYHADGEKPSWEIPADVLGENVESEASGQFEHRVHTHIQDIAENGADMGHFTQLHVASALVDGVHFKKTMGETWKGRILQHQWATNWSPFKHEATVGPALVIIRVHGYRTNVTLIQSLIPEGPFNIRMLHKLHFEPRMSWLVRWIWIIMLRNMVDRDGIVWNSKAFLKKPMLVKEEQSVASFRKWYSQFYSASSPTWQEIRDLTLECGIKRSEYGVGKSCGVPRSFVAAAAQAQHDLDLSRRQQLLTRRLLTWLLFTMVSGGDGLWGVLWLERLVPGCLQLPVGIYPSLSCNFFRRCLRSFYGDLHSRAGGLDAGGGIAVARRPSRLR</sequence>
<reference evidence="1" key="1">
    <citation type="submission" date="2020-05" db="EMBL/GenBank/DDBJ databases">
        <title>Large-scale comparative analyses of tick genomes elucidate their genetic diversity and vector capacities.</title>
        <authorList>
            <person name="Jia N."/>
            <person name="Wang J."/>
            <person name="Shi W."/>
            <person name="Du L."/>
            <person name="Sun Y."/>
            <person name="Zhan W."/>
            <person name="Jiang J."/>
            <person name="Wang Q."/>
            <person name="Zhang B."/>
            <person name="Ji P."/>
            <person name="Sakyi L.B."/>
            <person name="Cui X."/>
            <person name="Yuan T."/>
            <person name="Jiang B."/>
            <person name="Yang W."/>
            <person name="Lam T.T.-Y."/>
            <person name="Chang Q."/>
            <person name="Ding S."/>
            <person name="Wang X."/>
            <person name="Zhu J."/>
            <person name="Ruan X."/>
            <person name="Zhao L."/>
            <person name="Wei J."/>
            <person name="Que T."/>
            <person name="Du C."/>
            <person name="Cheng J."/>
            <person name="Dai P."/>
            <person name="Han X."/>
            <person name="Huang E."/>
            <person name="Gao Y."/>
            <person name="Liu J."/>
            <person name="Shao H."/>
            <person name="Ye R."/>
            <person name="Li L."/>
            <person name="Wei W."/>
            <person name="Wang X."/>
            <person name="Wang C."/>
            <person name="Yang T."/>
            <person name="Huo Q."/>
            <person name="Li W."/>
            <person name="Guo W."/>
            <person name="Chen H."/>
            <person name="Zhou L."/>
            <person name="Ni X."/>
            <person name="Tian J."/>
            <person name="Zhou Y."/>
            <person name="Sheng Y."/>
            <person name="Liu T."/>
            <person name="Pan Y."/>
            <person name="Xia L."/>
            <person name="Li J."/>
            <person name="Zhao F."/>
            <person name="Cao W."/>
        </authorList>
    </citation>
    <scope>NUCLEOTIDE SEQUENCE</scope>
    <source>
        <strain evidence="1">Dsil-2018</strain>
    </source>
</reference>
<keyword evidence="2" id="KW-1185">Reference proteome</keyword>
<organism evidence="1 2">
    <name type="scientific">Dermacentor silvarum</name>
    <name type="common">Tick</name>
    <dbReference type="NCBI Taxonomy" id="543639"/>
    <lineage>
        <taxon>Eukaryota</taxon>
        <taxon>Metazoa</taxon>
        <taxon>Ecdysozoa</taxon>
        <taxon>Arthropoda</taxon>
        <taxon>Chelicerata</taxon>
        <taxon>Arachnida</taxon>
        <taxon>Acari</taxon>
        <taxon>Parasitiformes</taxon>
        <taxon>Ixodida</taxon>
        <taxon>Ixodoidea</taxon>
        <taxon>Ixodidae</taxon>
        <taxon>Rhipicephalinae</taxon>
        <taxon>Dermacentor</taxon>
    </lineage>
</organism>
<dbReference type="EMBL" id="CM023470">
    <property type="protein sequence ID" value="KAH7981012.1"/>
    <property type="molecule type" value="Genomic_DNA"/>
</dbReference>
<protein>
    <submittedName>
        <fullName evidence="1">Uncharacterized protein</fullName>
    </submittedName>
</protein>